<feature type="transmembrane region" description="Helical" evidence="2">
    <location>
        <begin position="20"/>
        <end position="39"/>
    </location>
</feature>
<dbReference type="AlphaFoldDB" id="A0A0G1S1B4"/>
<feature type="compositionally biased region" description="Polar residues" evidence="1">
    <location>
        <begin position="47"/>
        <end position="70"/>
    </location>
</feature>
<evidence type="ECO:0000256" key="1">
    <source>
        <dbReference type="SAM" id="MobiDB-lite"/>
    </source>
</evidence>
<dbReference type="STRING" id="1618364.UX86_C0034G0009"/>
<protein>
    <submittedName>
        <fullName evidence="3">Uncharacterized protein</fullName>
    </submittedName>
</protein>
<dbReference type="EMBL" id="LCNU01000034">
    <property type="protein sequence ID" value="KKU63102.1"/>
    <property type="molecule type" value="Genomic_DNA"/>
</dbReference>
<organism evidence="3 4">
    <name type="scientific">Candidatus Amesbacteria bacterium GW2011_GWC1_47_15</name>
    <dbReference type="NCBI Taxonomy" id="1618364"/>
    <lineage>
        <taxon>Bacteria</taxon>
        <taxon>Candidatus Amesiibacteriota</taxon>
    </lineage>
</organism>
<evidence type="ECO:0000313" key="3">
    <source>
        <dbReference type="EMBL" id="KKU63102.1"/>
    </source>
</evidence>
<accession>A0A0G1S1B4</accession>
<name>A0A0G1S1B4_9BACT</name>
<comment type="caution">
    <text evidence="3">The sequence shown here is derived from an EMBL/GenBank/DDBJ whole genome shotgun (WGS) entry which is preliminary data.</text>
</comment>
<keyword evidence="2" id="KW-0472">Membrane</keyword>
<proteinExistence type="predicted"/>
<keyword evidence="2" id="KW-0812">Transmembrane</keyword>
<dbReference type="Proteomes" id="UP000034502">
    <property type="component" value="Unassembled WGS sequence"/>
</dbReference>
<gene>
    <name evidence="3" type="ORF">UX86_C0034G0009</name>
</gene>
<keyword evidence="2" id="KW-1133">Transmembrane helix</keyword>
<reference evidence="3 4" key="1">
    <citation type="journal article" date="2015" name="Nature">
        <title>rRNA introns, odd ribosomes, and small enigmatic genomes across a large radiation of phyla.</title>
        <authorList>
            <person name="Brown C.T."/>
            <person name="Hug L.A."/>
            <person name="Thomas B.C."/>
            <person name="Sharon I."/>
            <person name="Castelle C.J."/>
            <person name="Singh A."/>
            <person name="Wilkins M.J."/>
            <person name="Williams K.H."/>
            <person name="Banfield J.F."/>
        </authorList>
    </citation>
    <scope>NUCLEOTIDE SEQUENCE [LARGE SCALE GENOMIC DNA]</scope>
</reference>
<evidence type="ECO:0000313" key="4">
    <source>
        <dbReference type="Proteomes" id="UP000034502"/>
    </source>
</evidence>
<sequence length="214" mass="23508">MENQTLQPSPAPKPSHPVPILILVLLLLVSLGFNAYLYLQGQNPATSPSPASQDSVTSILPSPTEFSNSPAPGWPSYKNADGEFTILYPPGWRVVDGFGYVGFGPKDMQEDIIWMVSYYSKGAKSKQALIDEMGSQFKDRRVATDDIIVNGRPAAKVTVTTPQFVDWSYVQIIMESPTKIYAVSNGAFTNDKLQQIPGVPVGTTFEDFYNSMTF</sequence>
<evidence type="ECO:0000256" key="2">
    <source>
        <dbReference type="SAM" id="Phobius"/>
    </source>
</evidence>
<feature type="region of interest" description="Disordered" evidence="1">
    <location>
        <begin position="47"/>
        <end position="74"/>
    </location>
</feature>